<keyword evidence="7 9" id="KW-0320">Glycogen biosynthesis</keyword>
<dbReference type="InterPro" id="IPR029044">
    <property type="entry name" value="Nucleotide-diphossugar_trans"/>
</dbReference>
<evidence type="ECO:0000256" key="1">
    <source>
        <dbReference type="ARBA" id="ARBA00010443"/>
    </source>
</evidence>
<evidence type="ECO:0000256" key="2">
    <source>
        <dbReference type="ARBA" id="ARBA00022600"/>
    </source>
</evidence>
<proteinExistence type="inferred from homology"/>
<feature type="binding site" evidence="9">
    <location>
        <begin position="180"/>
        <end position="181"/>
    </location>
    <ligand>
        <name>alpha-D-glucose 1-phosphate</name>
        <dbReference type="ChEBI" id="CHEBI:58601"/>
    </ligand>
</feature>
<comment type="pathway">
    <text evidence="9">Glycan biosynthesis; glycogen biosynthesis.</text>
</comment>
<evidence type="ECO:0000259" key="11">
    <source>
        <dbReference type="Pfam" id="PF24894"/>
    </source>
</evidence>
<dbReference type="Gene3D" id="3.90.550.10">
    <property type="entry name" value="Spore Coat Polysaccharide Biosynthesis Protein SpsA, Chain A"/>
    <property type="match status" value="1"/>
</dbReference>
<comment type="function">
    <text evidence="9">Involved in the biosynthesis of ADP-glucose, a building block required for the elongation reactions to produce glycogen. Catalyzes the reaction between ATP and alpha-D-glucose 1-phosphate (G1P) to produce pyrophosphate and ADP-Glc.</text>
</comment>
<dbReference type="EC" id="2.7.7.27" evidence="9"/>
<dbReference type="EMBL" id="FODY01000002">
    <property type="protein sequence ID" value="SEO48410.1"/>
    <property type="molecule type" value="Genomic_DNA"/>
</dbReference>
<evidence type="ECO:0000256" key="3">
    <source>
        <dbReference type="ARBA" id="ARBA00022679"/>
    </source>
</evidence>
<dbReference type="RefSeq" id="WP_091743874.1">
    <property type="nucleotide sequence ID" value="NZ_FODY01000002.1"/>
</dbReference>
<sequence>MSSQECVAMILAGGQGSRLESLTKRTAKPAVPFGGKYRIIDFVLSNCRNSAIYTVGVLTQYQPLALHRHIGSGSAWDLDKKHGGVAILPPYTRERSAEWYKGTADAIYQNIHFIEAHRPAYVLVLSGDHIYTMNYRKMLEEHKRKQAAATIGVIRVPWEDTGRFGIMQVDEAGRITEFQEKPSQASSNLASMGIYIFTWDKLRRYLERDALTERSEHDFGKNVIPAMLAEGENMQSYTHAGYWKDVGTVDSLWEANMDLLGPNPKLDLRDGRWPVYSPFKIQPPHFIAASARVTDSLINQGCTILGEVEHCVVFSGVYVAEGAKVKNSVLMPDAYIGAQAQINRAIVDSQARIGSGVQIGSEGEPIVIAGKAGNEARGHQPEAALPRKQVG</sequence>
<feature type="binding site" evidence="9">
    <location>
        <position position="165"/>
    </location>
    <ligand>
        <name>alpha-D-glucose 1-phosphate</name>
        <dbReference type="ChEBI" id="CHEBI:58601"/>
    </ligand>
</feature>
<feature type="domain" description="Nucleotidyl transferase" evidence="10">
    <location>
        <begin position="8"/>
        <end position="259"/>
    </location>
</feature>
<comment type="subunit">
    <text evidence="9">Homotetramer.</text>
</comment>
<keyword evidence="8 9" id="KW-0119">Carbohydrate metabolism</keyword>
<dbReference type="InterPro" id="IPR005836">
    <property type="entry name" value="ADP_Glu_pyroP_CS"/>
</dbReference>
<dbReference type="PROSITE" id="PS00809">
    <property type="entry name" value="ADP_GLC_PYROPHOSPH_2"/>
    <property type="match status" value="1"/>
</dbReference>
<protein>
    <recommendedName>
        <fullName evidence="9">Glucose-1-phosphate adenylyltransferase</fullName>
        <ecNumber evidence="9">2.7.7.27</ecNumber>
    </recommendedName>
    <alternativeName>
        <fullName evidence="9">ADP-glucose pyrophosphorylase</fullName>
        <shortName evidence="9">ADPGlc PPase</shortName>
    </alternativeName>
    <alternativeName>
        <fullName evidence="9">ADP-glucose synthase</fullName>
    </alternativeName>
</protein>
<dbReference type="HAMAP" id="MF_00624">
    <property type="entry name" value="GlgC"/>
    <property type="match status" value="1"/>
</dbReference>
<dbReference type="SUPFAM" id="SSF53448">
    <property type="entry name" value="Nucleotide-diphospho-sugar transferases"/>
    <property type="match status" value="1"/>
</dbReference>
<evidence type="ECO:0000256" key="4">
    <source>
        <dbReference type="ARBA" id="ARBA00022695"/>
    </source>
</evidence>
<evidence type="ECO:0000313" key="13">
    <source>
        <dbReference type="Proteomes" id="UP000198847"/>
    </source>
</evidence>
<keyword evidence="6 9" id="KW-0067">ATP-binding</keyword>
<dbReference type="InterPro" id="IPR005835">
    <property type="entry name" value="NTP_transferase_dom"/>
</dbReference>
<evidence type="ECO:0000313" key="12">
    <source>
        <dbReference type="EMBL" id="SEO48410.1"/>
    </source>
</evidence>
<keyword evidence="3 9" id="KW-0808">Transferase</keyword>
<dbReference type="InterPro" id="IPR056818">
    <property type="entry name" value="GlmU/GlgC-like_hexapep"/>
</dbReference>
<name>A0A1H8Q2I6_9FIRM</name>
<dbReference type="GO" id="GO:0008878">
    <property type="term" value="F:glucose-1-phosphate adenylyltransferase activity"/>
    <property type="evidence" value="ECO:0007669"/>
    <property type="project" value="UniProtKB-UniRule"/>
</dbReference>
<dbReference type="SUPFAM" id="SSF51161">
    <property type="entry name" value="Trimeric LpxA-like enzymes"/>
    <property type="match status" value="1"/>
</dbReference>
<keyword evidence="5 9" id="KW-0547">Nucleotide-binding</keyword>
<evidence type="ECO:0000256" key="9">
    <source>
        <dbReference type="HAMAP-Rule" id="MF_00624"/>
    </source>
</evidence>
<comment type="catalytic activity">
    <reaction evidence="9">
        <text>alpha-D-glucose 1-phosphate + ATP + H(+) = ADP-alpha-D-glucose + diphosphate</text>
        <dbReference type="Rhea" id="RHEA:12120"/>
        <dbReference type="ChEBI" id="CHEBI:15378"/>
        <dbReference type="ChEBI" id="CHEBI:30616"/>
        <dbReference type="ChEBI" id="CHEBI:33019"/>
        <dbReference type="ChEBI" id="CHEBI:57498"/>
        <dbReference type="ChEBI" id="CHEBI:58601"/>
        <dbReference type="EC" id="2.7.7.27"/>
    </reaction>
</comment>
<keyword evidence="4 9" id="KW-0548">Nucleotidyltransferase</keyword>
<comment type="similarity">
    <text evidence="1 9">Belongs to the bacterial/plant glucose-1-phosphate adenylyltransferase family.</text>
</comment>
<dbReference type="PROSITE" id="PS00808">
    <property type="entry name" value="ADP_GLC_PYROPHOSPH_1"/>
    <property type="match status" value="1"/>
</dbReference>
<evidence type="ECO:0000256" key="6">
    <source>
        <dbReference type="ARBA" id="ARBA00022840"/>
    </source>
</evidence>
<dbReference type="STRING" id="112903.SAMN04490178_102164"/>
<dbReference type="PANTHER" id="PTHR43523">
    <property type="entry name" value="GLUCOSE-1-PHOSPHATE ADENYLYLTRANSFERASE-RELATED"/>
    <property type="match status" value="1"/>
</dbReference>
<accession>A0A1H8Q2I6</accession>
<dbReference type="InterPro" id="IPR011004">
    <property type="entry name" value="Trimer_LpxA-like_sf"/>
</dbReference>
<dbReference type="GO" id="GO:0005524">
    <property type="term" value="F:ATP binding"/>
    <property type="evidence" value="ECO:0007669"/>
    <property type="project" value="UniProtKB-KW"/>
</dbReference>
<feature type="site" description="Could play a key role in the communication between the regulatory and the substrate sites" evidence="9">
    <location>
        <position position="99"/>
    </location>
</feature>
<dbReference type="Pfam" id="PF24894">
    <property type="entry name" value="Hexapep_GlmU"/>
    <property type="match status" value="1"/>
</dbReference>
<gene>
    <name evidence="9" type="primary">glgC</name>
    <name evidence="12" type="ORF">SAMN04490178_102164</name>
</gene>
<dbReference type="OrthoDB" id="9801810at2"/>
<dbReference type="CDD" id="cd02508">
    <property type="entry name" value="ADP_Glucose_PP"/>
    <property type="match status" value="1"/>
</dbReference>
<dbReference type="GO" id="GO:0005978">
    <property type="term" value="P:glycogen biosynthetic process"/>
    <property type="evidence" value="ECO:0007669"/>
    <property type="project" value="UniProtKB-UniRule"/>
</dbReference>
<dbReference type="Pfam" id="PF00483">
    <property type="entry name" value="NTP_transferase"/>
    <property type="match status" value="1"/>
</dbReference>
<evidence type="ECO:0000256" key="8">
    <source>
        <dbReference type="ARBA" id="ARBA00023277"/>
    </source>
</evidence>
<feature type="site" description="Could play a key role in the communication between the regulatory and the substrate sites" evidence="9">
    <location>
        <position position="60"/>
    </location>
</feature>
<feature type="domain" description="Glucose-1-phosphate adenylyltransferase/Bifunctional protein GlmU-like C-terminal hexapeptide" evidence="11">
    <location>
        <begin position="291"/>
        <end position="362"/>
    </location>
</feature>
<reference evidence="12 13" key="1">
    <citation type="submission" date="2016-10" db="EMBL/GenBank/DDBJ databases">
        <authorList>
            <person name="de Groot N.N."/>
        </authorList>
    </citation>
    <scope>NUCLEOTIDE SEQUENCE [LARGE SCALE GENOMIC DNA]</scope>
    <source>
        <strain evidence="12 13">DSM 13305</strain>
    </source>
</reference>
<evidence type="ECO:0000259" key="10">
    <source>
        <dbReference type="Pfam" id="PF00483"/>
    </source>
</evidence>
<dbReference type="NCBIfam" id="TIGR02091">
    <property type="entry name" value="glgC"/>
    <property type="match status" value="1"/>
</dbReference>
<dbReference type="InterPro" id="IPR011831">
    <property type="entry name" value="ADP-Glc_PPase"/>
</dbReference>
<keyword evidence="13" id="KW-1185">Reference proteome</keyword>
<dbReference type="PROSITE" id="PS00810">
    <property type="entry name" value="ADP_GLC_PYROPHOSPH_3"/>
    <property type="match status" value="1"/>
</dbReference>
<dbReference type="CDD" id="cd04651">
    <property type="entry name" value="LbH_G1P_AT_C"/>
    <property type="match status" value="1"/>
</dbReference>
<evidence type="ECO:0000256" key="7">
    <source>
        <dbReference type="ARBA" id="ARBA00023056"/>
    </source>
</evidence>
<organism evidence="12 13">
    <name type="scientific">Propionispora vibrioides</name>
    <dbReference type="NCBI Taxonomy" id="112903"/>
    <lineage>
        <taxon>Bacteria</taxon>
        <taxon>Bacillati</taxon>
        <taxon>Bacillota</taxon>
        <taxon>Negativicutes</taxon>
        <taxon>Selenomonadales</taxon>
        <taxon>Sporomusaceae</taxon>
        <taxon>Propionispora</taxon>
    </lineage>
</organism>
<dbReference type="AlphaFoldDB" id="A0A1H8Q2I6"/>
<dbReference type="InterPro" id="IPR023049">
    <property type="entry name" value="GlgC_bac"/>
</dbReference>
<dbReference type="NCBIfam" id="NF003670">
    <property type="entry name" value="PRK05293.1"/>
    <property type="match status" value="1"/>
</dbReference>
<keyword evidence="2 9" id="KW-0321">Glycogen metabolism</keyword>
<dbReference type="Gene3D" id="2.160.10.10">
    <property type="entry name" value="Hexapeptide repeat proteins"/>
    <property type="match status" value="1"/>
</dbReference>
<dbReference type="Proteomes" id="UP000198847">
    <property type="component" value="Unassembled WGS sequence"/>
</dbReference>
<dbReference type="UniPathway" id="UPA00164"/>
<feature type="binding site" evidence="9">
    <location>
        <position position="100"/>
    </location>
    <ligand>
        <name>alpha-D-glucose 1-phosphate</name>
        <dbReference type="ChEBI" id="CHEBI:58601"/>
    </ligand>
</feature>
<feature type="binding site" evidence="9">
    <location>
        <position position="191"/>
    </location>
    <ligand>
        <name>alpha-D-glucose 1-phosphate</name>
        <dbReference type="ChEBI" id="CHEBI:58601"/>
    </ligand>
</feature>
<dbReference type="PANTHER" id="PTHR43523:SF2">
    <property type="entry name" value="GLUCOSE-1-PHOSPHATE ADENYLYLTRANSFERASE"/>
    <property type="match status" value="1"/>
</dbReference>
<evidence type="ECO:0000256" key="5">
    <source>
        <dbReference type="ARBA" id="ARBA00022741"/>
    </source>
</evidence>